<evidence type="ECO:0000256" key="10">
    <source>
        <dbReference type="SAM" id="MobiDB-lite"/>
    </source>
</evidence>
<dbReference type="SMART" id="SM00955">
    <property type="entry name" value="RNB"/>
    <property type="match status" value="1"/>
</dbReference>
<dbReference type="SUPFAM" id="SSF50249">
    <property type="entry name" value="Nucleic acid-binding proteins"/>
    <property type="match status" value="4"/>
</dbReference>
<keyword evidence="4 8" id="KW-0540">Nuclease</keyword>
<dbReference type="EMBL" id="CP094241">
    <property type="protein sequence ID" value="UNV85778.1"/>
    <property type="molecule type" value="Genomic_DNA"/>
</dbReference>
<comment type="similarity">
    <text evidence="8">Belongs to the RNR ribonuclease family. RNase R subfamily.</text>
</comment>
<evidence type="ECO:0000256" key="9">
    <source>
        <dbReference type="SAM" id="Coils"/>
    </source>
</evidence>
<evidence type="ECO:0000256" key="2">
    <source>
        <dbReference type="ARBA" id="ARBA00004496"/>
    </source>
</evidence>
<dbReference type="CDD" id="cd04471">
    <property type="entry name" value="S1_RNase_R"/>
    <property type="match status" value="1"/>
</dbReference>
<feature type="region of interest" description="Disordered" evidence="10">
    <location>
        <begin position="721"/>
        <end position="829"/>
    </location>
</feature>
<evidence type="ECO:0000313" key="12">
    <source>
        <dbReference type="EMBL" id="UNV85778.1"/>
    </source>
</evidence>
<dbReference type="Pfam" id="PF00575">
    <property type="entry name" value="S1"/>
    <property type="match status" value="1"/>
</dbReference>
<comment type="function">
    <text evidence="8">3'-5' exoribonuclease that releases 5'-nucleoside monophosphates and is involved in maturation of structured RNAs.</text>
</comment>
<evidence type="ECO:0000256" key="6">
    <source>
        <dbReference type="ARBA" id="ARBA00022839"/>
    </source>
</evidence>
<dbReference type="InterPro" id="IPR001900">
    <property type="entry name" value="RNase_II/R"/>
</dbReference>
<dbReference type="NCBIfam" id="TIGR02063">
    <property type="entry name" value="RNase_R"/>
    <property type="match status" value="1"/>
</dbReference>
<keyword evidence="7 8" id="KW-0694">RNA-binding</keyword>
<dbReference type="Pfam" id="PF08206">
    <property type="entry name" value="OB_RNB"/>
    <property type="match status" value="1"/>
</dbReference>
<sequence>MNKNIKSLNLREKDPFLKREKQRYEHPLPSREWIIELLEQKGVPSKIEVLARELSITEEEYEFFERRLKAMARDGQVLINRRGAVCAADKLDLVKCRVEAHKDGFGFAVPLTPTKDGDFVLYERQMRGIMHGDIVTVRPAGIDRKGRREGTVLDIVERAQSKVVGRFYMDRGVAILEAEDKRLNQSIVLEPDSVAHFKPESGQVIVGEIETYPEQNRPAVAKIIEVLGDYADSGMEIEIAVRKHHLPHQFSEACTKAAKKIPDHVRKSDLKGRVDLRDLPLVTIDGETARDFDDAVFAEKIGRNYRLVVAIADVSHYVRPDDAIDTDAQERSTSVYFPRRVIPMLPENLSNGICSLNPDVERLCMVCDMVITYAGNIKEYRFYPAVMRSHARLTYNQVWDWISDDLDHPHKAQIDTLYKLFKILQKKRFERGAVEFESVETQMLFDDNGKIEKIVPVVRNDAHKLIEECMLAANVCAAEFLIKNKHTALFRNHLGPTPEKLATLREQLGLLGLQLGGGDNPTPKDYAALAEQFKGRPDAELLQVMMLRSMQQAVYEPHCDGHFGLAYEAYAHFTSPIRRYPDLTVHRAIKAVLNQQTYTPNKSWQALGVHTSFCERRADDASRDVENWLKTYYMRDKVGEIFEGKISGMTNFGLFVTLDGIHIDGLVHISDLGEDYFNFRPEIMAIEGERSGIRFNMGDKVSVRVARADLDTSKIDLTLISGGSSGKKRRAKTTAQTGSKTKRKLTAKEIDDAMKTPVKQEKPAAKRRSKVQPESAATSSENGKKKTAKAKTAMEKAKRKDKKPSKSVKIKVKTSDTAPTKRKGRSKAK</sequence>
<comment type="catalytic activity">
    <reaction evidence="1 8">
        <text>Exonucleolytic cleavage in the 3'- to 5'-direction to yield nucleoside 5'-phosphates.</text>
        <dbReference type="EC" id="3.1.13.1"/>
    </reaction>
</comment>
<comment type="subcellular location">
    <subcellularLocation>
        <location evidence="2 8">Cytoplasm</location>
    </subcellularLocation>
</comment>
<feature type="compositionally biased region" description="Basic residues" evidence="10">
    <location>
        <begin position="799"/>
        <end position="812"/>
    </location>
</feature>
<protein>
    <recommendedName>
        <fullName evidence="8">Ribonuclease R</fullName>
        <shortName evidence="8">RNase R</shortName>
        <ecNumber evidence="8">3.1.13.1</ecNumber>
    </recommendedName>
</protein>
<dbReference type="SMART" id="SM00316">
    <property type="entry name" value="S1"/>
    <property type="match status" value="1"/>
</dbReference>
<accession>A0ABY3YA34</accession>
<keyword evidence="13" id="KW-1185">Reference proteome</keyword>
<evidence type="ECO:0000256" key="3">
    <source>
        <dbReference type="ARBA" id="ARBA00022490"/>
    </source>
</evidence>
<evidence type="ECO:0000313" key="13">
    <source>
        <dbReference type="Proteomes" id="UP000829455"/>
    </source>
</evidence>
<dbReference type="PROSITE" id="PS50126">
    <property type="entry name" value="S1"/>
    <property type="match status" value="1"/>
</dbReference>
<evidence type="ECO:0000256" key="8">
    <source>
        <dbReference type="HAMAP-Rule" id="MF_01895"/>
    </source>
</evidence>
<dbReference type="RefSeq" id="WP_147611982.1">
    <property type="nucleotide sequence ID" value="NZ_CP094241.1"/>
</dbReference>
<gene>
    <name evidence="8 12" type="primary">rnr</name>
    <name evidence="12" type="ORF">MON40_04510</name>
</gene>
<reference evidence="12 13" key="1">
    <citation type="submission" date="2022-03" db="EMBL/GenBank/DDBJ databases">
        <title>Genome sequencing of Neisseria macacae.</title>
        <authorList>
            <person name="Baek M.-G."/>
        </authorList>
    </citation>
    <scope>NUCLEOTIDE SEQUENCE [LARGE SCALE GENOMIC DNA]</scope>
    <source>
        <strain evidence="12 13">ATCC 33926</strain>
    </source>
</reference>
<name>A0ABY3YA34_9NEIS</name>
<dbReference type="InterPro" id="IPR003029">
    <property type="entry name" value="S1_domain"/>
</dbReference>
<dbReference type="InterPro" id="IPR011805">
    <property type="entry name" value="RNase_R"/>
</dbReference>
<evidence type="ECO:0000259" key="11">
    <source>
        <dbReference type="PROSITE" id="PS50126"/>
    </source>
</evidence>
<dbReference type="EC" id="3.1.13.1" evidence="8"/>
<evidence type="ECO:0000256" key="1">
    <source>
        <dbReference type="ARBA" id="ARBA00001849"/>
    </source>
</evidence>
<organism evidence="12 13">
    <name type="scientific">Neisseria macacae ATCC 33926</name>
    <dbReference type="NCBI Taxonomy" id="997348"/>
    <lineage>
        <taxon>Bacteria</taxon>
        <taxon>Pseudomonadati</taxon>
        <taxon>Pseudomonadota</taxon>
        <taxon>Betaproteobacteria</taxon>
        <taxon>Neisseriales</taxon>
        <taxon>Neisseriaceae</taxon>
        <taxon>Neisseria</taxon>
    </lineage>
</organism>
<dbReference type="PROSITE" id="PS01175">
    <property type="entry name" value="RIBONUCLEASE_II"/>
    <property type="match status" value="1"/>
</dbReference>
<dbReference type="Pfam" id="PF17876">
    <property type="entry name" value="CSD2"/>
    <property type="match status" value="1"/>
</dbReference>
<dbReference type="HAMAP" id="MF_01895">
    <property type="entry name" value="RNase_R"/>
    <property type="match status" value="1"/>
</dbReference>
<keyword evidence="6 8" id="KW-0269">Exonuclease</keyword>
<feature type="compositionally biased region" description="Basic and acidic residues" evidence="10">
    <location>
        <begin position="746"/>
        <end position="764"/>
    </location>
</feature>
<feature type="compositionally biased region" description="Basic residues" evidence="10">
    <location>
        <begin position="820"/>
        <end position="829"/>
    </location>
</feature>
<evidence type="ECO:0000256" key="7">
    <source>
        <dbReference type="ARBA" id="ARBA00022884"/>
    </source>
</evidence>
<dbReference type="InterPro" id="IPR013223">
    <property type="entry name" value="RNase_B_OB_dom"/>
</dbReference>
<dbReference type="InterPro" id="IPR012340">
    <property type="entry name" value="NA-bd_OB-fold"/>
</dbReference>
<keyword evidence="3 8" id="KW-0963">Cytoplasm</keyword>
<dbReference type="PANTHER" id="PTHR23355">
    <property type="entry name" value="RIBONUCLEASE"/>
    <property type="match status" value="1"/>
</dbReference>
<evidence type="ECO:0000256" key="4">
    <source>
        <dbReference type="ARBA" id="ARBA00022722"/>
    </source>
</evidence>
<proteinExistence type="inferred from homology"/>
<evidence type="ECO:0000256" key="5">
    <source>
        <dbReference type="ARBA" id="ARBA00022801"/>
    </source>
</evidence>
<dbReference type="Proteomes" id="UP000829455">
    <property type="component" value="Chromosome"/>
</dbReference>
<dbReference type="Gene3D" id="2.40.50.140">
    <property type="entry name" value="Nucleic acid-binding proteins"/>
    <property type="match status" value="2"/>
</dbReference>
<dbReference type="InterPro" id="IPR050180">
    <property type="entry name" value="RNR_Ribonuclease"/>
</dbReference>
<feature type="domain" description="S1 motif" evidence="11">
    <location>
        <begin position="639"/>
        <end position="720"/>
    </location>
</feature>
<dbReference type="NCBIfam" id="TIGR00358">
    <property type="entry name" value="3_prime_RNase"/>
    <property type="match status" value="1"/>
</dbReference>
<feature type="coiled-coil region" evidence="9">
    <location>
        <begin position="47"/>
        <end position="74"/>
    </location>
</feature>
<dbReference type="InterPro" id="IPR004476">
    <property type="entry name" value="RNase_II/RNase_R"/>
</dbReference>
<dbReference type="InterPro" id="IPR040476">
    <property type="entry name" value="CSD2"/>
</dbReference>
<keyword evidence="5 8" id="KW-0378">Hydrolase</keyword>
<dbReference type="Pfam" id="PF00773">
    <property type="entry name" value="RNB"/>
    <property type="match status" value="1"/>
</dbReference>
<dbReference type="PANTHER" id="PTHR23355:SF9">
    <property type="entry name" value="DIS3-LIKE EXONUCLEASE 2"/>
    <property type="match status" value="1"/>
</dbReference>
<keyword evidence="9" id="KW-0175">Coiled coil</keyword>
<dbReference type="InterPro" id="IPR022966">
    <property type="entry name" value="RNase_II/R_CS"/>
</dbReference>